<comment type="caution">
    <text evidence="2">The sequence shown here is derived from an EMBL/GenBank/DDBJ whole genome shotgun (WGS) entry which is preliminary data.</text>
</comment>
<name>A0A4Q7U0B1_9MICO</name>
<keyword evidence="1" id="KW-0812">Transmembrane</keyword>
<feature type="transmembrane region" description="Helical" evidence="1">
    <location>
        <begin position="54"/>
        <end position="75"/>
    </location>
</feature>
<dbReference type="AlphaFoldDB" id="A0A4Q7U0B1"/>
<organism evidence="2 3">
    <name type="scientific">Leucobacter luti</name>
    <dbReference type="NCBI Taxonomy" id="340320"/>
    <lineage>
        <taxon>Bacteria</taxon>
        <taxon>Bacillati</taxon>
        <taxon>Actinomycetota</taxon>
        <taxon>Actinomycetes</taxon>
        <taxon>Micrococcales</taxon>
        <taxon>Microbacteriaceae</taxon>
        <taxon>Leucobacter</taxon>
    </lineage>
</organism>
<dbReference type="Proteomes" id="UP000291832">
    <property type="component" value="Unassembled WGS sequence"/>
</dbReference>
<keyword evidence="1" id="KW-1133">Transmembrane helix</keyword>
<dbReference type="RefSeq" id="WP_130453600.1">
    <property type="nucleotide sequence ID" value="NZ_QYAG01000001.1"/>
</dbReference>
<keyword evidence="3" id="KW-1185">Reference proteome</keyword>
<evidence type="ECO:0000256" key="1">
    <source>
        <dbReference type="SAM" id="Phobius"/>
    </source>
</evidence>
<protein>
    <submittedName>
        <fullName evidence="2">Uncharacterized protein</fullName>
    </submittedName>
</protein>
<dbReference type="EMBL" id="SHKI01000004">
    <property type="protein sequence ID" value="RZT65948.1"/>
    <property type="molecule type" value="Genomic_DNA"/>
</dbReference>
<feature type="transmembrane region" description="Helical" evidence="1">
    <location>
        <begin position="137"/>
        <end position="158"/>
    </location>
</feature>
<gene>
    <name evidence="2" type="ORF">EV139_1372</name>
</gene>
<feature type="transmembrane region" description="Helical" evidence="1">
    <location>
        <begin position="201"/>
        <end position="220"/>
    </location>
</feature>
<accession>A0A4Q7U0B1</accession>
<sequence>MDALNWLRTLLWQAKEIFPIEVALTLGLAFFALSWVVPRRLVSLPSRERRASALTWLGICGSLALLAVATGTSWLGYRAGVVDASGFDGWWRRPAPLLAAALVVALGAAVLSREPRPAPGERALAPRRHWWAFTPRAPLWTAIGAAGVLALTAGWHTLIGVSAPAGANRFGIVPEATDLPVYFTVLGGSGYAAGAGWPNHLVTLLAIGAAAAALCTALAADANRPASARVSAADTRAERTATARMMVLLVLGGLLLTLGAVCAFIGFAGDRSIGIDLIMAPADPDALPVFGGSDYQAFAPLMHRGGYVIQGLGAALLLRLAVDTVRAAVRWNRAAAEQPAVSVAP</sequence>
<feature type="transmembrane region" description="Helical" evidence="1">
    <location>
        <begin position="246"/>
        <end position="269"/>
    </location>
</feature>
<reference evidence="2 3" key="1">
    <citation type="journal article" date="2015" name="Stand. Genomic Sci.">
        <title>Genomic Encyclopedia of Bacterial and Archaeal Type Strains, Phase III: the genomes of soil and plant-associated and newly described type strains.</title>
        <authorList>
            <person name="Whitman W.B."/>
            <person name="Woyke T."/>
            <person name="Klenk H.P."/>
            <person name="Zhou Y."/>
            <person name="Lilburn T.G."/>
            <person name="Beck B.J."/>
            <person name="De Vos P."/>
            <person name="Vandamme P."/>
            <person name="Eisen J.A."/>
            <person name="Garrity G."/>
            <person name="Hugenholtz P."/>
            <person name="Kyrpides N.C."/>
        </authorList>
    </citation>
    <scope>NUCLEOTIDE SEQUENCE [LARGE SCALE GENOMIC DNA]</scope>
    <source>
        <strain evidence="2 3">RF6</strain>
    </source>
</reference>
<feature type="transmembrane region" description="Helical" evidence="1">
    <location>
        <begin position="95"/>
        <end position="112"/>
    </location>
</feature>
<evidence type="ECO:0000313" key="2">
    <source>
        <dbReference type="EMBL" id="RZT65948.1"/>
    </source>
</evidence>
<evidence type="ECO:0000313" key="3">
    <source>
        <dbReference type="Proteomes" id="UP000291832"/>
    </source>
</evidence>
<proteinExistence type="predicted"/>
<keyword evidence="1" id="KW-0472">Membrane</keyword>
<dbReference type="OrthoDB" id="5108650at2"/>
<feature type="transmembrane region" description="Helical" evidence="1">
    <location>
        <begin position="20"/>
        <end position="42"/>
    </location>
</feature>